<evidence type="ECO:0000256" key="10">
    <source>
        <dbReference type="ARBA" id="ARBA00024826"/>
    </source>
</evidence>
<evidence type="ECO:0000256" key="3">
    <source>
        <dbReference type="ARBA" id="ARBA00022664"/>
    </source>
</evidence>
<evidence type="ECO:0000256" key="9">
    <source>
        <dbReference type="ARBA" id="ARBA00023242"/>
    </source>
</evidence>
<feature type="zinc finger region" description="C3H1-type" evidence="11">
    <location>
        <begin position="295"/>
        <end position="322"/>
    </location>
</feature>
<keyword evidence="9 12" id="KW-0539">Nucleus</keyword>
<keyword evidence="7 11" id="KW-0862">Zinc</keyword>
<dbReference type="SMART" id="SM00356">
    <property type="entry name" value="ZnF_C3H1"/>
    <property type="match status" value="5"/>
</dbReference>
<feature type="zinc finger region" description="C3H1-type" evidence="11">
    <location>
        <begin position="266"/>
        <end position="294"/>
    </location>
</feature>
<dbReference type="GO" id="GO:0005634">
    <property type="term" value="C:nucleus"/>
    <property type="evidence" value="ECO:0007669"/>
    <property type="project" value="UniProtKB-SubCell"/>
</dbReference>
<keyword evidence="5 12" id="KW-0677">Repeat</keyword>
<evidence type="ECO:0000256" key="12">
    <source>
        <dbReference type="RuleBase" id="RU369008"/>
    </source>
</evidence>
<reference evidence="15 16" key="1">
    <citation type="journal article" date="2008" name="Nat. Biotechnol.">
        <title>Genome sequencing and analysis of the biomass-degrading fungus Trichoderma reesei (syn. Hypocrea jecorina).</title>
        <authorList>
            <person name="Martinez D."/>
            <person name="Berka R.M."/>
            <person name="Henrissat B."/>
            <person name="Saloheimo M."/>
            <person name="Arvas M."/>
            <person name="Baker S.E."/>
            <person name="Chapman J."/>
            <person name="Chertkov O."/>
            <person name="Coutinho P.M."/>
            <person name="Cullen D."/>
            <person name="Danchin E.G."/>
            <person name="Grigoriev I.V."/>
            <person name="Harris P."/>
            <person name="Jackson M."/>
            <person name="Kubicek C.P."/>
            <person name="Han C.S."/>
            <person name="Ho I."/>
            <person name="Larrondo L.F."/>
            <person name="de Leon A.L."/>
            <person name="Magnuson J.K."/>
            <person name="Merino S."/>
            <person name="Misra M."/>
            <person name="Nelson B."/>
            <person name="Putnam N."/>
            <person name="Robbertse B."/>
            <person name="Salamov A.A."/>
            <person name="Schmoll M."/>
            <person name="Terry A."/>
            <person name="Thayer N."/>
            <person name="Westerholm-Parvinen A."/>
            <person name="Schoch C.L."/>
            <person name="Yao J."/>
            <person name="Barabote R."/>
            <person name="Nelson M.A."/>
            <person name="Detter C."/>
            <person name="Bruce D."/>
            <person name="Kuske C.R."/>
            <person name="Xie G."/>
            <person name="Richardson P."/>
            <person name="Rokhsar D.S."/>
            <person name="Lucas S.M."/>
            <person name="Rubin E.M."/>
            <person name="Dunn-Coleman N."/>
            <person name="Ward M."/>
            <person name="Brettin T.S."/>
        </authorList>
    </citation>
    <scope>NUCLEOTIDE SEQUENCE [LARGE SCALE GENOMIC DNA]</scope>
    <source>
        <strain evidence="15 16">QM6a</strain>
    </source>
</reference>
<dbReference type="STRING" id="431241.G0RK10"/>
<dbReference type="EMBL" id="GL985065">
    <property type="protein sequence ID" value="EGR48389.1"/>
    <property type="molecule type" value="Genomic_DNA"/>
</dbReference>
<dbReference type="Gene3D" id="4.10.1000.10">
    <property type="entry name" value="Zinc finger, CCCH-type"/>
    <property type="match status" value="2"/>
</dbReference>
<feature type="domain" description="C3H1-type" evidence="14">
    <location>
        <begin position="238"/>
        <end position="265"/>
    </location>
</feature>
<evidence type="ECO:0000256" key="4">
    <source>
        <dbReference type="ARBA" id="ARBA00022723"/>
    </source>
</evidence>
<feature type="domain" description="C3H1-type" evidence="14">
    <location>
        <begin position="295"/>
        <end position="322"/>
    </location>
</feature>
<evidence type="ECO:0000256" key="8">
    <source>
        <dbReference type="ARBA" id="ARBA00022884"/>
    </source>
</evidence>
<dbReference type="SUPFAM" id="SSF90229">
    <property type="entry name" value="CCCH zinc finger"/>
    <property type="match status" value="2"/>
</dbReference>
<gene>
    <name evidence="15" type="ORF">TRIREDRAFT_78288</name>
</gene>
<accession>G0RK10</accession>
<feature type="compositionally biased region" description="Basic and acidic residues" evidence="13">
    <location>
        <begin position="350"/>
        <end position="368"/>
    </location>
</feature>
<feature type="domain" description="C3H1-type" evidence="14">
    <location>
        <begin position="266"/>
        <end position="294"/>
    </location>
</feature>
<keyword evidence="16" id="KW-1185">Reference proteome</keyword>
<evidence type="ECO:0000256" key="13">
    <source>
        <dbReference type="SAM" id="MobiDB-lite"/>
    </source>
</evidence>
<feature type="region of interest" description="Disordered" evidence="13">
    <location>
        <begin position="350"/>
        <end position="433"/>
    </location>
</feature>
<name>G0RK10_HYPJQ</name>
<dbReference type="GO" id="GO:0008270">
    <property type="term" value="F:zinc ion binding"/>
    <property type="evidence" value="ECO:0007669"/>
    <property type="project" value="UniProtKB-KW"/>
</dbReference>
<feature type="compositionally biased region" description="Low complexity" evidence="13">
    <location>
        <begin position="369"/>
        <end position="385"/>
    </location>
</feature>
<feature type="compositionally biased region" description="Gly residues" evidence="13">
    <location>
        <begin position="414"/>
        <end position="425"/>
    </location>
</feature>
<dbReference type="InterPro" id="IPR045348">
    <property type="entry name" value="CPSF4/Yth1"/>
</dbReference>
<feature type="domain" description="C3H1-type" evidence="14">
    <location>
        <begin position="191"/>
        <end position="218"/>
    </location>
</feature>
<comment type="similarity">
    <text evidence="2 12">Belongs to the CPSF4/YTH1 family.</text>
</comment>
<keyword evidence="8 12" id="KW-0694">RNA-binding</keyword>
<dbReference type="eggNOG" id="KOG1040">
    <property type="taxonomic scope" value="Eukaryota"/>
</dbReference>
<evidence type="ECO:0000313" key="16">
    <source>
        <dbReference type="Proteomes" id="UP000008984"/>
    </source>
</evidence>
<dbReference type="FunFam" id="4.10.1000.10:FF:000012">
    <property type="entry name" value="cleavage and polyadenylation specificity factor subunit 4"/>
    <property type="match status" value="1"/>
</dbReference>
<feature type="zinc finger region" description="C3H1-type" evidence="11">
    <location>
        <begin position="324"/>
        <end position="347"/>
    </location>
</feature>
<evidence type="ECO:0000256" key="5">
    <source>
        <dbReference type="ARBA" id="ARBA00022737"/>
    </source>
</evidence>
<dbReference type="HOGENOM" id="CLU_024513_3_0_1"/>
<dbReference type="AlphaFoldDB" id="G0RK10"/>
<dbReference type="PANTHER" id="PTHR23102">
    <property type="entry name" value="CLEAVAGE AND POLYADENYLATION SPECIFICITY FACTOR SUBUNIT 4-RELATED"/>
    <property type="match status" value="1"/>
</dbReference>
<sequence length="433" mass="48461">MKDDDPLRVFLDTVKDGLRVYGINILAITDIEQILRETGFSNVHCITKKVPISTWPRDKTLRALGVFMKTTINDSLGAMAAKPLAALNLSPEQRVAMLEAARESLEDASIHRYVNCCVCYAQKREGDFADSLDCVSGLLAGIKRLAKSAFCLSVCLSVCLSHVDAILNHSAQPYTFRFSPFLRQTYQVGLPADRPICKAFQAGSCPNGTRCAERHASEGRSSRGDGHGGQQQQQPTGGLNSLVCKHWLRGLCKKGEHCEFLHEYNLRKMPECNFFMRNGYCSNGEECLYLHVDPLSKLPPCPHYDMGFCPLGPICSKKHVRRKLCVFYLAGFCPDGPECKVGAHPKWSKDLEKPVPKSAEKSEEELKMEMQQLQMQQQQQQQQQFGRDDDGDRFRDRGDRDGREDRGHGRHGRGGGGRWRGGGGRGRFRGRGH</sequence>
<dbReference type="OrthoDB" id="1914176at2759"/>
<evidence type="ECO:0000313" key="15">
    <source>
        <dbReference type="EMBL" id="EGR48389.1"/>
    </source>
</evidence>
<proteinExistence type="inferred from homology"/>
<keyword evidence="6 11" id="KW-0863">Zinc-finger</keyword>
<evidence type="ECO:0000259" key="14">
    <source>
        <dbReference type="PROSITE" id="PS50103"/>
    </source>
</evidence>
<evidence type="ECO:0000256" key="7">
    <source>
        <dbReference type="ARBA" id="ARBA00022833"/>
    </source>
</evidence>
<dbReference type="GO" id="GO:0031124">
    <property type="term" value="P:mRNA 3'-end processing"/>
    <property type="evidence" value="ECO:0007669"/>
    <property type="project" value="UniProtKB-UniRule"/>
</dbReference>
<dbReference type="InterPro" id="IPR000571">
    <property type="entry name" value="Znf_CCCH"/>
</dbReference>
<comment type="subcellular location">
    <subcellularLocation>
        <location evidence="1 12">Nucleus</location>
    </subcellularLocation>
</comment>
<feature type="zinc finger region" description="C3H1-type" evidence="11">
    <location>
        <begin position="191"/>
        <end position="218"/>
    </location>
</feature>
<evidence type="ECO:0000256" key="1">
    <source>
        <dbReference type="ARBA" id="ARBA00004123"/>
    </source>
</evidence>
<dbReference type="KEGG" id="tre:TRIREDRAFT_78288"/>
<protein>
    <recommendedName>
        <fullName evidence="12">mRNA 3'-end-processing protein</fullName>
    </recommendedName>
</protein>
<keyword evidence="4 11" id="KW-0479">Metal-binding</keyword>
<evidence type="ECO:0000256" key="2">
    <source>
        <dbReference type="ARBA" id="ARBA00008907"/>
    </source>
</evidence>
<keyword evidence="3 12" id="KW-0507">mRNA processing</keyword>
<comment type="function">
    <text evidence="10 12">Component of the cleavage factor I (CF I) involved in pre-mRNA 3'-end processing.</text>
</comment>
<dbReference type="GO" id="GO:0003723">
    <property type="term" value="F:RNA binding"/>
    <property type="evidence" value="ECO:0007669"/>
    <property type="project" value="UniProtKB-UniRule"/>
</dbReference>
<dbReference type="RefSeq" id="XP_006965792.1">
    <property type="nucleotide sequence ID" value="XM_006965730.1"/>
</dbReference>
<evidence type="ECO:0000256" key="11">
    <source>
        <dbReference type="PROSITE-ProRule" id="PRU00723"/>
    </source>
</evidence>
<dbReference type="Pfam" id="PF00642">
    <property type="entry name" value="zf-CCCH"/>
    <property type="match status" value="2"/>
</dbReference>
<organism evidence="16">
    <name type="scientific">Hypocrea jecorina (strain QM6a)</name>
    <name type="common">Trichoderma reesei</name>
    <dbReference type="NCBI Taxonomy" id="431241"/>
    <lineage>
        <taxon>Eukaryota</taxon>
        <taxon>Fungi</taxon>
        <taxon>Dikarya</taxon>
        <taxon>Ascomycota</taxon>
        <taxon>Pezizomycotina</taxon>
        <taxon>Sordariomycetes</taxon>
        <taxon>Hypocreomycetidae</taxon>
        <taxon>Hypocreales</taxon>
        <taxon>Hypocreaceae</taxon>
        <taxon>Trichoderma</taxon>
    </lineage>
</organism>
<dbReference type="VEuPathDB" id="FungiDB:TRIREDRAFT_78288"/>
<evidence type="ECO:0000256" key="6">
    <source>
        <dbReference type="ARBA" id="ARBA00022771"/>
    </source>
</evidence>
<feature type="compositionally biased region" description="Basic and acidic residues" evidence="13">
    <location>
        <begin position="386"/>
        <end position="407"/>
    </location>
</feature>
<feature type="zinc finger region" description="C3H1-type" evidence="11">
    <location>
        <begin position="238"/>
        <end position="265"/>
    </location>
</feature>
<dbReference type="InterPro" id="IPR036855">
    <property type="entry name" value="Znf_CCCH_sf"/>
</dbReference>
<feature type="domain" description="C3H1-type" evidence="14">
    <location>
        <begin position="324"/>
        <end position="347"/>
    </location>
</feature>
<feature type="region of interest" description="Disordered" evidence="13">
    <location>
        <begin position="216"/>
        <end position="237"/>
    </location>
</feature>
<dbReference type="PANTHER" id="PTHR23102:SF24">
    <property type="entry name" value="CLEAVAGE AND POLYADENYLATION SPECIFICITY FACTOR SUBUNIT 4"/>
    <property type="match status" value="1"/>
</dbReference>
<dbReference type="Proteomes" id="UP000008984">
    <property type="component" value="Unassembled WGS sequence"/>
</dbReference>
<dbReference type="GeneID" id="18488863"/>
<feature type="compositionally biased region" description="Basic and acidic residues" evidence="13">
    <location>
        <begin position="216"/>
        <end position="226"/>
    </location>
</feature>
<dbReference type="PROSITE" id="PS50103">
    <property type="entry name" value="ZF_C3H1"/>
    <property type="match status" value="5"/>
</dbReference>